<dbReference type="Proteomes" id="UP000193553">
    <property type="component" value="Unassembled WGS sequence"/>
</dbReference>
<gene>
    <name evidence="1" type="ORF">BSZ18_19060</name>
</gene>
<dbReference type="OrthoDB" id="420651at2"/>
<proteinExistence type="predicted"/>
<sequence length="96" mass="11142">MLLMWTLRVACLRPLRWSSRDEELSSKINGAQITFEGAFHLTATDSLAAKCEKWANCEAALPANVERFCYRWTRVLRNLGMITSCPCFARRVKRFR</sequence>
<reference evidence="1 2" key="1">
    <citation type="submission" date="2017-03" db="EMBL/GenBank/DDBJ databases">
        <title>Whole genome sequences of fourteen strains of Bradyrhizobium canariense and one strain of Bradyrhizobium japonicum isolated from Lupinus (Papilionoideae: Genisteae) species in Algeria.</title>
        <authorList>
            <person name="Crovadore J."/>
            <person name="Chekireb D."/>
            <person name="Brachmann A."/>
            <person name="Chablais R."/>
            <person name="Cochard B."/>
            <person name="Lefort F."/>
        </authorList>
    </citation>
    <scope>NUCLEOTIDE SEQUENCE [LARGE SCALE GENOMIC DNA]</scope>
    <source>
        <strain evidence="1 2">UBMA195</strain>
    </source>
</reference>
<dbReference type="AlphaFoldDB" id="A0A1X3FU31"/>
<organism evidence="1 2">
    <name type="scientific">Bradyrhizobium canariense</name>
    <dbReference type="NCBI Taxonomy" id="255045"/>
    <lineage>
        <taxon>Bacteria</taxon>
        <taxon>Pseudomonadati</taxon>
        <taxon>Pseudomonadota</taxon>
        <taxon>Alphaproteobacteria</taxon>
        <taxon>Hyphomicrobiales</taxon>
        <taxon>Nitrobacteraceae</taxon>
        <taxon>Bradyrhizobium</taxon>
    </lineage>
</organism>
<dbReference type="EMBL" id="NAFI01000175">
    <property type="protein sequence ID" value="OSJ08318.1"/>
    <property type="molecule type" value="Genomic_DNA"/>
</dbReference>
<evidence type="ECO:0000313" key="1">
    <source>
        <dbReference type="EMBL" id="OSJ08318.1"/>
    </source>
</evidence>
<name>A0A1X3FU31_9BRAD</name>
<evidence type="ECO:0000313" key="2">
    <source>
        <dbReference type="Proteomes" id="UP000193553"/>
    </source>
</evidence>
<comment type="caution">
    <text evidence="1">The sequence shown here is derived from an EMBL/GenBank/DDBJ whole genome shotgun (WGS) entry which is preliminary data.</text>
</comment>
<accession>A0A1X3FU31</accession>
<protein>
    <submittedName>
        <fullName evidence="1">Uncharacterized protein</fullName>
    </submittedName>
</protein>